<dbReference type="PANTHER" id="PTHR30265:SF4">
    <property type="entry name" value="KOW MOTIF FAMILY PROTEIN, EXPRESSED"/>
    <property type="match status" value="1"/>
</dbReference>
<reference evidence="5" key="1">
    <citation type="journal article" date="2011" name="Environ. Microbiol.">
        <title>Genomic insights into the metabolic potential of the polycyclic aromatic hydrocarbon degrading sulfate-reducing Deltaproteobacterium N47.</title>
        <authorList>
            <person name="Bergmann F."/>
            <person name="Selesi D."/>
            <person name="Weinmaier T."/>
            <person name="Tischler P."/>
            <person name="Rattei T."/>
            <person name="Meckenstock R.U."/>
        </authorList>
    </citation>
    <scope>NUCLEOTIDE SEQUENCE</scope>
</reference>
<dbReference type="SUPFAM" id="SSF82679">
    <property type="entry name" value="N-utilization substance G protein NusG, N-terminal domain"/>
    <property type="match status" value="1"/>
</dbReference>
<evidence type="ECO:0000256" key="3">
    <source>
        <dbReference type="ARBA" id="ARBA00023163"/>
    </source>
</evidence>
<dbReference type="GO" id="GO:0031564">
    <property type="term" value="P:transcription antitermination"/>
    <property type="evidence" value="ECO:0007669"/>
    <property type="project" value="UniProtKB-KW"/>
</dbReference>
<evidence type="ECO:0000313" key="5">
    <source>
        <dbReference type="EMBL" id="CBX28353.1"/>
    </source>
</evidence>
<protein>
    <recommendedName>
        <fullName evidence="4">NusG-like N-terminal domain-containing protein</fullName>
    </recommendedName>
</protein>
<dbReference type="InterPro" id="IPR006645">
    <property type="entry name" value="NGN-like_dom"/>
</dbReference>
<evidence type="ECO:0000259" key="4">
    <source>
        <dbReference type="SMART" id="SM00738"/>
    </source>
</evidence>
<dbReference type="NCBIfam" id="NF033644">
    <property type="entry name" value="antiterm_UpxY"/>
    <property type="match status" value="1"/>
</dbReference>
<sequence length="170" mass="19179">MPIIIKPSWYVIHTKSRFENVVHEGLIKKNVESFLPKVLVRSRRVDRKIMIRVPLFPGYMFVKSDLRPERQIEIFKTVGVVRMVGNRSGPISVPDETIASLKIMTAGEGKIFTGVKFRKGDMVLVIRGPFEGVTGTFNRHGKIGRVVVDIEALGQFASVEVDEDDIEILT</sequence>
<dbReference type="InterPro" id="IPR043425">
    <property type="entry name" value="NusG-like"/>
</dbReference>
<accession>E1YCQ9</accession>
<gene>
    <name evidence="5" type="ORF">N47_G36770</name>
</gene>
<dbReference type="GO" id="GO:0006354">
    <property type="term" value="P:DNA-templated transcription elongation"/>
    <property type="evidence" value="ECO:0007669"/>
    <property type="project" value="InterPro"/>
</dbReference>
<keyword evidence="2" id="KW-0805">Transcription regulation</keyword>
<keyword evidence="3" id="KW-0804">Transcription</keyword>
<dbReference type="Pfam" id="PF02357">
    <property type="entry name" value="NusG"/>
    <property type="match status" value="1"/>
</dbReference>
<name>E1YCQ9_9BACT</name>
<dbReference type="Gene3D" id="3.30.70.940">
    <property type="entry name" value="NusG, N-terminal domain"/>
    <property type="match status" value="1"/>
</dbReference>
<dbReference type="CDD" id="cd09893">
    <property type="entry name" value="NGN_SP_TaA"/>
    <property type="match status" value="1"/>
</dbReference>
<feature type="domain" description="NusG-like N-terminal" evidence="4">
    <location>
        <begin position="6"/>
        <end position="105"/>
    </location>
</feature>
<dbReference type="SMART" id="SM00738">
    <property type="entry name" value="NGN"/>
    <property type="match status" value="1"/>
</dbReference>
<proteinExistence type="predicted"/>
<dbReference type="PANTHER" id="PTHR30265">
    <property type="entry name" value="RHO-INTERACTING TRANSCRIPTION TERMINATION FACTOR NUSG"/>
    <property type="match status" value="1"/>
</dbReference>
<dbReference type="SUPFAM" id="SSF50104">
    <property type="entry name" value="Translation proteins SH3-like domain"/>
    <property type="match status" value="1"/>
</dbReference>
<keyword evidence="1" id="KW-0889">Transcription antitermination</keyword>
<evidence type="ECO:0000256" key="2">
    <source>
        <dbReference type="ARBA" id="ARBA00023015"/>
    </source>
</evidence>
<dbReference type="EMBL" id="FR695868">
    <property type="protein sequence ID" value="CBX28353.1"/>
    <property type="molecule type" value="Genomic_DNA"/>
</dbReference>
<organism evidence="5">
    <name type="scientific">uncultured Desulfobacterium sp</name>
    <dbReference type="NCBI Taxonomy" id="201089"/>
    <lineage>
        <taxon>Bacteria</taxon>
        <taxon>Pseudomonadati</taxon>
        <taxon>Thermodesulfobacteriota</taxon>
        <taxon>Desulfobacteria</taxon>
        <taxon>Desulfobacterales</taxon>
        <taxon>Desulfobacteriaceae</taxon>
        <taxon>Desulfobacterium</taxon>
        <taxon>environmental samples</taxon>
    </lineage>
</organism>
<dbReference type="InterPro" id="IPR008991">
    <property type="entry name" value="Translation_prot_SH3-like_sf"/>
</dbReference>
<evidence type="ECO:0000256" key="1">
    <source>
        <dbReference type="ARBA" id="ARBA00022814"/>
    </source>
</evidence>
<dbReference type="AlphaFoldDB" id="E1YCQ9"/>
<dbReference type="InterPro" id="IPR036735">
    <property type="entry name" value="NGN_dom_sf"/>
</dbReference>